<organism evidence="2">
    <name type="scientific">marine metagenome</name>
    <dbReference type="NCBI Taxonomy" id="408172"/>
    <lineage>
        <taxon>unclassified sequences</taxon>
        <taxon>metagenomes</taxon>
        <taxon>ecological metagenomes</taxon>
    </lineage>
</organism>
<accession>A0A383EBD8</accession>
<sequence length="24" mass="2439">MCGGFAGVGFGFVYGEAPEDSEDP</sequence>
<name>A0A383EBD8_9ZZZZ</name>
<feature type="compositionally biased region" description="Gly residues" evidence="1">
    <location>
        <begin position="1"/>
        <end position="12"/>
    </location>
</feature>
<feature type="region of interest" description="Disordered" evidence="1">
    <location>
        <begin position="1"/>
        <end position="24"/>
    </location>
</feature>
<gene>
    <name evidence="2" type="ORF">METZ01_LOCUS506567</name>
</gene>
<protein>
    <submittedName>
        <fullName evidence="2">Uncharacterized protein</fullName>
    </submittedName>
</protein>
<dbReference type="EMBL" id="UINC01224194">
    <property type="protein sequence ID" value="SVE53713.1"/>
    <property type="molecule type" value="Genomic_DNA"/>
</dbReference>
<reference evidence="2" key="1">
    <citation type="submission" date="2018-05" db="EMBL/GenBank/DDBJ databases">
        <authorList>
            <person name="Lanie J.A."/>
            <person name="Ng W.-L."/>
            <person name="Kazmierczak K.M."/>
            <person name="Andrzejewski T.M."/>
            <person name="Davidsen T.M."/>
            <person name="Wayne K.J."/>
            <person name="Tettelin H."/>
            <person name="Glass J.I."/>
            <person name="Rusch D."/>
            <person name="Podicherti R."/>
            <person name="Tsui H.-C.T."/>
            <person name="Winkler M.E."/>
        </authorList>
    </citation>
    <scope>NUCLEOTIDE SEQUENCE</scope>
</reference>
<dbReference type="AlphaFoldDB" id="A0A383EBD8"/>
<feature type="non-terminal residue" evidence="2">
    <location>
        <position position="24"/>
    </location>
</feature>
<evidence type="ECO:0000256" key="1">
    <source>
        <dbReference type="SAM" id="MobiDB-lite"/>
    </source>
</evidence>
<evidence type="ECO:0000313" key="2">
    <source>
        <dbReference type="EMBL" id="SVE53713.1"/>
    </source>
</evidence>
<proteinExistence type="predicted"/>